<dbReference type="Gene3D" id="3.40.50.1820">
    <property type="entry name" value="alpha/beta hydrolase"/>
    <property type="match status" value="1"/>
</dbReference>
<keyword evidence="3" id="KW-1185">Reference proteome</keyword>
<sequence>MELLLSQHVIFRLTLGSVKLYQRHVERLHKDSLSDLMNGPIRKKLRIIPDYIRWGGQSEDVFLHMAEDFMKPVIDIVDALLAANVNVTVYNGQLDLIVDTMGKHSFFFFSLKRKMYTGY</sequence>
<evidence type="ECO:0000256" key="1">
    <source>
        <dbReference type="ARBA" id="ARBA00009431"/>
    </source>
</evidence>
<keyword evidence="2" id="KW-0378">Hydrolase</keyword>
<dbReference type="SUPFAM" id="SSF53474">
    <property type="entry name" value="alpha/beta-Hydrolases"/>
    <property type="match status" value="1"/>
</dbReference>
<keyword evidence="2" id="KW-0121">Carboxypeptidase</keyword>
<dbReference type="EMBL" id="KB514364">
    <property type="protein sequence ID" value="EMP40198.1"/>
    <property type="molecule type" value="Genomic_DNA"/>
</dbReference>
<evidence type="ECO:0000313" key="3">
    <source>
        <dbReference type="Proteomes" id="UP000031443"/>
    </source>
</evidence>
<comment type="similarity">
    <text evidence="1">Belongs to the peptidase S10 family.</text>
</comment>
<keyword evidence="2" id="KW-0645">Protease</keyword>
<protein>
    <submittedName>
        <fullName evidence="2">Retinoid-inducible serine carboxypeptidase</fullName>
    </submittedName>
</protein>
<name>M7C6P5_CHEMY</name>
<dbReference type="Proteomes" id="UP000031443">
    <property type="component" value="Unassembled WGS sequence"/>
</dbReference>
<dbReference type="Pfam" id="PF00450">
    <property type="entry name" value="Peptidase_S10"/>
    <property type="match status" value="1"/>
</dbReference>
<gene>
    <name evidence="2" type="ORF">UY3_02600</name>
</gene>
<dbReference type="AlphaFoldDB" id="M7C6P5"/>
<dbReference type="GO" id="GO:0006508">
    <property type="term" value="P:proteolysis"/>
    <property type="evidence" value="ECO:0007669"/>
    <property type="project" value="InterPro"/>
</dbReference>
<dbReference type="eggNOG" id="KOG1283">
    <property type="taxonomic scope" value="Eukaryota"/>
</dbReference>
<dbReference type="InterPro" id="IPR001563">
    <property type="entry name" value="Peptidase_S10"/>
</dbReference>
<reference evidence="3" key="1">
    <citation type="journal article" date="2013" name="Nat. Genet.">
        <title>The draft genomes of soft-shell turtle and green sea turtle yield insights into the development and evolution of the turtle-specific body plan.</title>
        <authorList>
            <person name="Wang Z."/>
            <person name="Pascual-Anaya J."/>
            <person name="Zadissa A."/>
            <person name="Li W."/>
            <person name="Niimura Y."/>
            <person name="Huang Z."/>
            <person name="Li C."/>
            <person name="White S."/>
            <person name="Xiong Z."/>
            <person name="Fang D."/>
            <person name="Wang B."/>
            <person name="Ming Y."/>
            <person name="Chen Y."/>
            <person name="Zheng Y."/>
            <person name="Kuraku S."/>
            <person name="Pignatelli M."/>
            <person name="Herrero J."/>
            <person name="Beal K."/>
            <person name="Nozawa M."/>
            <person name="Li Q."/>
            <person name="Wang J."/>
            <person name="Zhang H."/>
            <person name="Yu L."/>
            <person name="Shigenobu S."/>
            <person name="Wang J."/>
            <person name="Liu J."/>
            <person name="Flicek P."/>
            <person name="Searle S."/>
            <person name="Wang J."/>
            <person name="Kuratani S."/>
            <person name="Yin Y."/>
            <person name="Aken B."/>
            <person name="Zhang G."/>
            <person name="Irie N."/>
        </authorList>
    </citation>
    <scope>NUCLEOTIDE SEQUENCE [LARGE SCALE GENOMIC DNA]</scope>
</reference>
<dbReference type="GO" id="GO:0004185">
    <property type="term" value="F:serine-type carboxypeptidase activity"/>
    <property type="evidence" value="ECO:0007669"/>
    <property type="project" value="InterPro"/>
</dbReference>
<dbReference type="InterPro" id="IPR029058">
    <property type="entry name" value="AB_hydrolase_fold"/>
</dbReference>
<proteinExistence type="inferred from homology"/>
<accession>M7C6P5</accession>
<organism evidence="2 3">
    <name type="scientific">Chelonia mydas</name>
    <name type="common">Green sea-turtle</name>
    <name type="synonym">Chelonia agassizi</name>
    <dbReference type="NCBI Taxonomy" id="8469"/>
    <lineage>
        <taxon>Eukaryota</taxon>
        <taxon>Metazoa</taxon>
        <taxon>Chordata</taxon>
        <taxon>Craniata</taxon>
        <taxon>Vertebrata</taxon>
        <taxon>Euteleostomi</taxon>
        <taxon>Archelosauria</taxon>
        <taxon>Testudinata</taxon>
        <taxon>Testudines</taxon>
        <taxon>Cryptodira</taxon>
        <taxon>Durocryptodira</taxon>
        <taxon>Americhelydia</taxon>
        <taxon>Chelonioidea</taxon>
        <taxon>Cheloniidae</taxon>
        <taxon>Chelonia</taxon>
    </lineage>
</organism>
<dbReference type="STRING" id="8469.M7C6P5"/>
<evidence type="ECO:0000313" key="2">
    <source>
        <dbReference type="EMBL" id="EMP40198.1"/>
    </source>
</evidence>
<dbReference type="MEROPS" id="S10.013"/>